<evidence type="ECO:0000313" key="3">
    <source>
        <dbReference type="Proteomes" id="UP001595528"/>
    </source>
</evidence>
<proteinExistence type="predicted"/>
<comment type="caution">
    <text evidence="2">The sequence shown here is derived from an EMBL/GenBank/DDBJ whole genome shotgun (WGS) entry which is preliminary data.</text>
</comment>
<dbReference type="Proteomes" id="UP001595528">
    <property type="component" value="Unassembled WGS sequence"/>
</dbReference>
<evidence type="ECO:0000259" key="1">
    <source>
        <dbReference type="Pfam" id="PF12680"/>
    </source>
</evidence>
<dbReference type="RefSeq" id="WP_379897683.1">
    <property type="nucleotide sequence ID" value="NZ_JBHRTR010000005.1"/>
</dbReference>
<reference evidence="3" key="1">
    <citation type="journal article" date="2019" name="Int. J. Syst. Evol. Microbiol.">
        <title>The Global Catalogue of Microorganisms (GCM) 10K type strain sequencing project: providing services to taxonomists for standard genome sequencing and annotation.</title>
        <authorList>
            <consortium name="The Broad Institute Genomics Platform"/>
            <consortium name="The Broad Institute Genome Sequencing Center for Infectious Disease"/>
            <person name="Wu L."/>
            <person name="Ma J."/>
        </authorList>
    </citation>
    <scope>NUCLEOTIDE SEQUENCE [LARGE SCALE GENOMIC DNA]</scope>
    <source>
        <strain evidence="3">KCTC 42964</strain>
    </source>
</reference>
<dbReference type="InterPro" id="IPR037401">
    <property type="entry name" value="SnoaL-like"/>
</dbReference>
<dbReference type="Gene3D" id="3.10.450.50">
    <property type="match status" value="1"/>
</dbReference>
<dbReference type="InterPro" id="IPR032710">
    <property type="entry name" value="NTF2-like_dom_sf"/>
</dbReference>
<gene>
    <name evidence="2" type="ORF">ACFOGJ_01765</name>
</gene>
<accession>A0ABV7KUI5</accession>
<evidence type="ECO:0000313" key="2">
    <source>
        <dbReference type="EMBL" id="MFC3225939.1"/>
    </source>
</evidence>
<organism evidence="2 3">
    <name type="scientific">Marinibaculum pumilum</name>
    <dbReference type="NCBI Taxonomy" id="1766165"/>
    <lineage>
        <taxon>Bacteria</taxon>
        <taxon>Pseudomonadati</taxon>
        <taxon>Pseudomonadota</taxon>
        <taxon>Alphaproteobacteria</taxon>
        <taxon>Rhodospirillales</taxon>
        <taxon>Rhodospirillaceae</taxon>
        <taxon>Marinibaculum</taxon>
    </lineage>
</organism>
<name>A0ABV7KUI5_9PROT</name>
<keyword evidence="3" id="KW-1185">Reference proteome</keyword>
<sequence length="147" mass="16026">MIEAVIADWHRFTHGELEGGLDRLLAEDCVFHSPVVHTPQVGREKTRTYLLAACLAFGGEVTDWRTGIGRLGPGFRYVREIAAGNAAVLEFECEIDGVHVNGIDLITCDAEGRIVDFKVMVRPLQGINAIHARMGGILQQMKTAGAV</sequence>
<protein>
    <submittedName>
        <fullName evidence="2">Nuclear transport factor 2 family protein</fullName>
    </submittedName>
</protein>
<dbReference type="SUPFAM" id="SSF54427">
    <property type="entry name" value="NTF2-like"/>
    <property type="match status" value="1"/>
</dbReference>
<dbReference type="Pfam" id="PF12680">
    <property type="entry name" value="SnoaL_2"/>
    <property type="match status" value="1"/>
</dbReference>
<dbReference type="EMBL" id="JBHRTR010000005">
    <property type="protein sequence ID" value="MFC3225939.1"/>
    <property type="molecule type" value="Genomic_DNA"/>
</dbReference>
<feature type="domain" description="SnoaL-like" evidence="1">
    <location>
        <begin position="12"/>
        <end position="116"/>
    </location>
</feature>